<organism evidence="2 3">
    <name type="scientific">Rodentibacter pneumotropicus</name>
    <dbReference type="NCBI Taxonomy" id="758"/>
    <lineage>
        <taxon>Bacteria</taxon>
        <taxon>Pseudomonadati</taxon>
        <taxon>Pseudomonadota</taxon>
        <taxon>Gammaproteobacteria</taxon>
        <taxon>Pasteurellales</taxon>
        <taxon>Pasteurellaceae</taxon>
        <taxon>Rodentibacter</taxon>
    </lineage>
</organism>
<evidence type="ECO:0000313" key="3">
    <source>
        <dbReference type="Proteomes" id="UP000278733"/>
    </source>
</evidence>
<gene>
    <name evidence="2" type="ORF">NCTC8284_03929</name>
</gene>
<evidence type="ECO:0000313" key="2">
    <source>
        <dbReference type="EMBL" id="VEH68689.1"/>
    </source>
</evidence>
<evidence type="ECO:0000256" key="1">
    <source>
        <dbReference type="SAM" id="SignalP"/>
    </source>
</evidence>
<dbReference type="AlphaFoldDB" id="A0A3S4TY01"/>
<dbReference type="EMBL" id="LR134405">
    <property type="protein sequence ID" value="VEH68689.1"/>
    <property type="molecule type" value="Genomic_DNA"/>
</dbReference>
<dbReference type="KEGG" id="rpne:NCTC8284_03929"/>
<protein>
    <submittedName>
        <fullName evidence="2">FKBP-type peptidyl-prolyl cis-trans isomerase</fullName>
        <ecNumber evidence="2">5.2.1.8</ecNumber>
    </submittedName>
</protein>
<dbReference type="EC" id="5.2.1.8" evidence="2"/>
<reference evidence="2 3" key="1">
    <citation type="submission" date="2018-12" db="EMBL/GenBank/DDBJ databases">
        <authorList>
            <consortium name="Pathogen Informatics"/>
        </authorList>
    </citation>
    <scope>NUCLEOTIDE SEQUENCE [LARGE SCALE GENOMIC DNA]</scope>
    <source>
        <strain evidence="2 3">NCTC8284</strain>
    </source>
</reference>
<keyword evidence="1" id="KW-0732">Signal</keyword>
<name>A0A3S4TY01_9PAST</name>
<keyword evidence="2" id="KW-0413">Isomerase</keyword>
<proteinExistence type="predicted"/>
<feature type="signal peptide" evidence="1">
    <location>
        <begin position="1"/>
        <end position="24"/>
    </location>
</feature>
<accession>A0A3S4TY01</accession>
<dbReference type="GO" id="GO:0003755">
    <property type="term" value="F:peptidyl-prolyl cis-trans isomerase activity"/>
    <property type="evidence" value="ECO:0007669"/>
    <property type="project" value="UniProtKB-EC"/>
</dbReference>
<dbReference type="Proteomes" id="UP000278733">
    <property type="component" value="Chromosome"/>
</dbReference>
<sequence>MLKIQKISFAALMVSAVVSGAVFADGKADAKFNDDVSYALAAYSMTQAKLMAEQGEIKLNETQVSKAVEDVLKGKFAEEKLVN</sequence>
<feature type="chain" id="PRO_5018552123" evidence="1">
    <location>
        <begin position="25"/>
        <end position="83"/>
    </location>
</feature>